<dbReference type="PROSITE" id="PS01124">
    <property type="entry name" value="HTH_ARAC_FAMILY_2"/>
    <property type="match status" value="1"/>
</dbReference>
<dbReference type="Pfam" id="PF12833">
    <property type="entry name" value="HTH_18"/>
    <property type="match status" value="1"/>
</dbReference>
<dbReference type="GO" id="GO:0003700">
    <property type="term" value="F:DNA-binding transcription factor activity"/>
    <property type="evidence" value="ECO:0007669"/>
    <property type="project" value="InterPro"/>
</dbReference>
<proteinExistence type="predicted"/>
<keyword evidence="3" id="KW-0804">Transcription</keyword>
<evidence type="ECO:0000259" key="4">
    <source>
        <dbReference type="PROSITE" id="PS01124"/>
    </source>
</evidence>
<dbReference type="RefSeq" id="WP_078787988.1">
    <property type="nucleotide sequence ID" value="NZ_FMTO01000015.1"/>
</dbReference>
<keyword evidence="6" id="KW-1185">Reference proteome</keyword>
<organism evidence="5 6">
    <name type="scientific">Eubacterium ruminantium</name>
    <dbReference type="NCBI Taxonomy" id="42322"/>
    <lineage>
        <taxon>Bacteria</taxon>
        <taxon>Bacillati</taxon>
        <taxon>Bacillota</taxon>
        <taxon>Clostridia</taxon>
        <taxon>Eubacteriales</taxon>
        <taxon>Eubacteriaceae</taxon>
        <taxon>Eubacterium</taxon>
    </lineage>
</organism>
<dbReference type="Proteomes" id="UP000189857">
    <property type="component" value="Unassembled WGS sequence"/>
</dbReference>
<evidence type="ECO:0000313" key="5">
    <source>
        <dbReference type="EMBL" id="SJZ96760.1"/>
    </source>
</evidence>
<sequence length="246" mass="28672">MGELEKELSYREYVLREEYTLHAPYNPEMEFYNAVKSGDIIAVEKFLQVPFCEKEGLGTLSDNDIQNFKYHLAITAAMLARNCIDNGLEHEQAYTLSDLYIKRADKCKTLSEISDLHSKMVINYTKKMREQNTHAIYSRHIIQCINYIYDHMHERITLEEIAADVNLSNSYLSRLFKKEMHMSVSEYISRKKIETAKNMIDYSEYSITDISSILAFPSQSYFVKVFKQYVGLTPGKYKRQAKSLAS</sequence>
<evidence type="ECO:0000256" key="3">
    <source>
        <dbReference type="ARBA" id="ARBA00023163"/>
    </source>
</evidence>
<dbReference type="PRINTS" id="PR00032">
    <property type="entry name" value="HTHARAC"/>
</dbReference>
<dbReference type="Gene3D" id="1.10.10.60">
    <property type="entry name" value="Homeodomain-like"/>
    <property type="match status" value="2"/>
</dbReference>
<keyword evidence="1" id="KW-0805">Transcription regulation</keyword>
<name>A0A1T4PYW3_9FIRM</name>
<dbReference type="InterPro" id="IPR009057">
    <property type="entry name" value="Homeodomain-like_sf"/>
</dbReference>
<accession>A0A1T4PYW3</accession>
<gene>
    <name evidence="5" type="ORF">SAMN02745110_02194</name>
</gene>
<dbReference type="PANTHER" id="PTHR43280:SF2">
    <property type="entry name" value="HTH-TYPE TRANSCRIPTIONAL REGULATOR EXSA"/>
    <property type="match status" value="1"/>
</dbReference>
<dbReference type="EMBL" id="FUXA01000015">
    <property type="protein sequence ID" value="SJZ96760.1"/>
    <property type="molecule type" value="Genomic_DNA"/>
</dbReference>
<reference evidence="5 6" key="1">
    <citation type="submission" date="2017-02" db="EMBL/GenBank/DDBJ databases">
        <authorList>
            <person name="Peterson S.W."/>
        </authorList>
    </citation>
    <scope>NUCLEOTIDE SEQUENCE [LARGE SCALE GENOMIC DNA]</scope>
    <source>
        <strain evidence="5 6">ATCC 17233</strain>
    </source>
</reference>
<dbReference type="PROSITE" id="PS00041">
    <property type="entry name" value="HTH_ARAC_FAMILY_1"/>
    <property type="match status" value="1"/>
</dbReference>
<keyword evidence="2 5" id="KW-0238">DNA-binding</keyword>
<dbReference type="InterPro" id="IPR018060">
    <property type="entry name" value="HTH_AraC"/>
</dbReference>
<dbReference type="SMART" id="SM00342">
    <property type="entry name" value="HTH_ARAC"/>
    <property type="match status" value="1"/>
</dbReference>
<dbReference type="InterPro" id="IPR020449">
    <property type="entry name" value="Tscrpt_reg_AraC-type_HTH"/>
</dbReference>
<dbReference type="OrthoDB" id="184994at2"/>
<feature type="domain" description="HTH araC/xylS-type" evidence="4">
    <location>
        <begin position="142"/>
        <end position="240"/>
    </location>
</feature>
<evidence type="ECO:0000313" key="6">
    <source>
        <dbReference type="Proteomes" id="UP000189857"/>
    </source>
</evidence>
<dbReference type="SUPFAM" id="SSF46689">
    <property type="entry name" value="Homeodomain-like"/>
    <property type="match status" value="2"/>
</dbReference>
<dbReference type="InterPro" id="IPR018062">
    <property type="entry name" value="HTH_AraC-typ_CS"/>
</dbReference>
<dbReference type="AlphaFoldDB" id="A0A1T4PYW3"/>
<protein>
    <submittedName>
        <fullName evidence="5">AraC-type DNA-binding protein</fullName>
    </submittedName>
</protein>
<evidence type="ECO:0000256" key="2">
    <source>
        <dbReference type="ARBA" id="ARBA00023125"/>
    </source>
</evidence>
<evidence type="ECO:0000256" key="1">
    <source>
        <dbReference type="ARBA" id="ARBA00023015"/>
    </source>
</evidence>
<dbReference type="PANTHER" id="PTHR43280">
    <property type="entry name" value="ARAC-FAMILY TRANSCRIPTIONAL REGULATOR"/>
    <property type="match status" value="1"/>
</dbReference>
<dbReference type="GO" id="GO:0043565">
    <property type="term" value="F:sequence-specific DNA binding"/>
    <property type="evidence" value="ECO:0007669"/>
    <property type="project" value="InterPro"/>
</dbReference>